<gene>
    <name evidence="1" type="ORF">GXM_09451</name>
</gene>
<proteinExistence type="predicted"/>
<dbReference type="NCBIfam" id="TIGR03174">
    <property type="entry name" value="cas_Csc3"/>
    <property type="match status" value="2"/>
</dbReference>
<reference evidence="1 2" key="1">
    <citation type="submission" date="2019-10" db="EMBL/GenBank/DDBJ databases">
        <title>Genomic and transcriptomic insights into the perfect genentic adaptation of a filamentous nitrogen-fixing cyanobacterium to rice fields.</title>
        <authorList>
            <person name="Chen Z."/>
        </authorList>
    </citation>
    <scope>NUCLEOTIDE SEQUENCE [LARGE SCALE GENOMIC DNA]</scope>
    <source>
        <strain evidence="1">CCNUC1</strain>
    </source>
</reference>
<dbReference type="EMBL" id="CP045227">
    <property type="protein sequence ID" value="QFS51957.1"/>
    <property type="molecule type" value="Genomic_DNA"/>
</dbReference>
<accession>A0A5P8WGI8</accession>
<dbReference type="AlphaFoldDB" id="A0A5P8WGI8"/>
<name>A0A5P8WGI8_9NOSO</name>
<evidence type="ECO:0000313" key="1">
    <source>
        <dbReference type="EMBL" id="QFS51957.1"/>
    </source>
</evidence>
<dbReference type="RefSeq" id="WP_152592234.1">
    <property type="nucleotide sequence ID" value="NZ_CP045227.1"/>
</dbReference>
<evidence type="ECO:0000313" key="2">
    <source>
        <dbReference type="Proteomes" id="UP000326678"/>
    </source>
</evidence>
<dbReference type="InterPro" id="IPR017589">
    <property type="entry name" value="CRISPR-assoc_prot_Cas10d/Csc3"/>
</dbReference>
<sequence length="990" mass="112585">MSTLLQTLLIETLPSDTDPILQAFIQTILPAMEREFELISAMGGSEEIHYQTLIKQGDGYAKENAQRWAAKPDQSLLVHVLNGLLTAWNLSIHLPQHLQLEEIEKRLLCLGLTLHDYNKYVRGQGEEQPPPKAHEITAIINLCQELGEKLNFTGFWQEWQDYLLEIAYLAQNTQFSIDSNPILSNWENGDREFTIDDRRLNDVLRHLLAFGDVAVHIGDPADITTTTKGDRLRDHLSWLNIPKKLVYHRLRDCRGLITNQIHNAVVSFARRLGWEPILYFAQGAIYLTPNESVTPDLADIQTAVWESLIRGDEDNNQPGLAQYFQSGDVGFVRDGKGMKIAPQTLELFTPTDLIRLLPSVVQIKVANVKAPATPKRLEKLQLTDAQKTFLAQGADIRADRLAELIILAQREFFEDCQDYIPWMLSALELQTEISPEQTQVQSGGVNYGWYQVAAHYIAAHATLDDQQVIDFLEGLSDRLATWAEKNNLLQESSSPTYEAFINYLSQYLEVSLSNHQQTEFENELNSYSHAKVNNQPICSLSSGDSDAEDQLDTVVLFKPQQYSNKNSLGGGRIKRGISKIWSLEMLMRQAFWTGASGKLEEQQPVFLYIFPAYVYSPQVAVAVRRLMKELKRVNLWEVRKQWLDAGMHHSGLQTLQWRDEDEVEAGRYSDSYSNKDLPFMAMTYTTTRGKTITDAWVAPSFLALALPILLGVKVVVTSSPDPLYASDQEFVESVKLDGAAGFWNVLGINPNLRLQDLSPALERLLIAYSIHLDFRSSPPDARWQAFNGTARDLVTDVLNVFAIANEGFRERTENKREPSQEDVKRVWKYAQLWIKGNINMSEKLQLIEKLVKEYRQFYQVSVGESSHAVLLPISKALEVILTVPEQIQRGDIILQAAGQLHDALERQEAYKRPFIMDKSVEFSTRKAQELMAIHTFMTTCVDELFLGLYKGDRALLQENRNRIKSGAEFAYRWLALQEKQTEKTSSKGEK</sequence>
<dbReference type="KEGG" id="nsh:GXM_09451"/>
<protein>
    <submittedName>
        <fullName evidence="1">Csc3, CRISPR-associated protein Csc3</fullName>
    </submittedName>
</protein>
<dbReference type="Proteomes" id="UP000326678">
    <property type="component" value="Chromosome Gxm2"/>
</dbReference>
<keyword evidence="2" id="KW-1185">Reference proteome</keyword>
<organism evidence="1 2">
    <name type="scientific">Nostoc sphaeroides CCNUC1</name>
    <dbReference type="NCBI Taxonomy" id="2653204"/>
    <lineage>
        <taxon>Bacteria</taxon>
        <taxon>Bacillati</taxon>
        <taxon>Cyanobacteriota</taxon>
        <taxon>Cyanophyceae</taxon>
        <taxon>Nostocales</taxon>
        <taxon>Nostocaceae</taxon>
        <taxon>Nostoc</taxon>
    </lineage>
</organism>